<protein>
    <submittedName>
        <fullName evidence="1">Septation protein A</fullName>
    </submittedName>
</protein>
<evidence type="ECO:0000313" key="1">
    <source>
        <dbReference type="EMBL" id="MEJ7138586.1"/>
    </source>
</evidence>
<dbReference type="Proteomes" id="UP001364695">
    <property type="component" value="Unassembled WGS sequence"/>
</dbReference>
<gene>
    <name evidence="1" type="ORF">RV045_09115</name>
</gene>
<proteinExistence type="predicted"/>
<accession>A0ACC6P2X7</accession>
<dbReference type="EMBL" id="JAWDIE010000012">
    <property type="protein sequence ID" value="MEJ7138586.1"/>
    <property type="molecule type" value="Genomic_DNA"/>
</dbReference>
<comment type="caution">
    <text evidence="1">The sequence shown here is derived from an EMBL/GenBank/DDBJ whole genome shotgun (WGS) entry which is preliminary data.</text>
</comment>
<name>A0ACC6P2X7_9BURK</name>
<sequence length="208" mass="22618">MKLLLDFLPVLLFFVTYKIAHGDPAQAAALATQSLGFLTAGGVFTPEQAPIVLATGVVIIATLIQVLVLMALRRRVEPMVWVSLVLVVVMGGATIWFHSDAFIKWKPTLLYWGMGLALLGGRFIWKKNLVQTVMGASMRLPESAWTKLLLSWVGFFAAMGVLNLIVAAQFSTDAWVNFKLFGSLGLTLAFVVGQGLFLARHIQPGSDA</sequence>
<evidence type="ECO:0000313" key="2">
    <source>
        <dbReference type="Proteomes" id="UP001364695"/>
    </source>
</evidence>
<reference evidence="1" key="1">
    <citation type="submission" date="2023-10" db="EMBL/GenBank/DDBJ databases">
        <title>Amphibacter perezi, gen. nov., sp. nov. a novel taxa of the family Comamonadaceae, class Betaproteobacteria isolated from the skin microbiota of Pelophylax perezi from different populations.</title>
        <authorList>
            <person name="Costa S."/>
            <person name="Proenca D.N."/>
            <person name="Lopes I."/>
            <person name="Morais P.V."/>
        </authorList>
    </citation>
    <scope>NUCLEOTIDE SEQUENCE</scope>
    <source>
        <strain evidence="1">SL12-8</strain>
    </source>
</reference>
<keyword evidence="2" id="KW-1185">Reference proteome</keyword>
<organism evidence="1 2">
    <name type="scientific">Amphibiibacter pelophylacis</name>
    <dbReference type="NCBI Taxonomy" id="1799477"/>
    <lineage>
        <taxon>Bacteria</taxon>
        <taxon>Pseudomonadati</taxon>
        <taxon>Pseudomonadota</taxon>
        <taxon>Betaproteobacteria</taxon>
        <taxon>Burkholderiales</taxon>
        <taxon>Sphaerotilaceae</taxon>
        <taxon>Amphibiibacter</taxon>
    </lineage>
</organism>